<dbReference type="GO" id="GO:0016363">
    <property type="term" value="C:nuclear matrix"/>
    <property type="evidence" value="ECO:0007669"/>
    <property type="project" value="TreeGrafter"/>
</dbReference>
<evidence type="ECO:0000256" key="3">
    <source>
        <dbReference type="ARBA" id="ARBA00018928"/>
    </source>
</evidence>
<evidence type="ECO:0000256" key="9">
    <source>
        <dbReference type="ARBA" id="ARBA00023170"/>
    </source>
</evidence>
<evidence type="ECO:0000256" key="13">
    <source>
        <dbReference type="RuleBase" id="RU366037"/>
    </source>
</evidence>
<feature type="domain" description="Exportin-T C-terminal" evidence="15">
    <location>
        <begin position="348"/>
        <end position="972"/>
    </location>
</feature>
<dbReference type="EMBL" id="JAMFTS010000004">
    <property type="protein sequence ID" value="KAJ4762986.1"/>
    <property type="molecule type" value="Genomic_DNA"/>
</dbReference>
<dbReference type="GO" id="GO:0008033">
    <property type="term" value="P:tRNA processing"/>
    <property type="evidence" value="ECO:0007669"/>
    <property type="project" value="UniProtKB-KW"/>
</dbReference>
<reference evidence="16" key="1">
    <citation type="submission" date="2022-08" db="EMBL/GenBank/DDBJ databases">
        <authorList>
            <person name="Marques A."/>
        </authorList>
    </citation>
    <scope>NUCLEOTIDE SEQUENCE</scope>
    <source>
        <strain evidence="16">RhyPub2mFocal</strain>
        <tissue evidence="16">Leaves</tissue>
    </source>
</reference>
<evidence type="ECO:0000256" key="12">
    <source>
        <dbReference type="ARBA" id="ARBA00032199"/>
    </source>
</evidence>
<name>A0AAV8D932_9POAL</name>
<dbReference type="GO" id="GO:0005643">
    <property type="term" value="C:nuclear pore"/>
    <property type="evidence" value="ECO:0007669"/>
    <property type="project" value="TreeGrafter"/>
</dbReference>
<evidence type="ECO:0000256" key="5">
    <source>
        <dbReference type="ARBA" id="ARBA00022490"/>
    </source>
</evidence>
<dbReference type="GO" id="GO:0000049">
    <property type="term" value="F:tRNA binding"/>
    <property type="evidence" value="ECO:0007669"/>
    <property type="project" value="UniProtKB-UniRule"/>
</dbReference>
<sequence>MDELEQAILLAHDPSSDPNLRSQALAFCTGVRTSGDPSALVRLCLDLLLRSPHPPVLFWSLQSLHDCIVSSYPSFPPSTLPSIRSSLLSLFSGRFSSPSTPPFLKNKLAQCIVALIRTEYPAVWPTALIDLIPNSNLQPHAAPALNDMFARVLVVLDDDLLSQDYPRSAAELADAMRVKDAMRTQCISQIVRHWFEAVTLYRMSEPSVAVTLLDAARRYITWIDIGLVVNDAFLPLLFDLVISPITASGLRLAAAGCLQSIILKRMDSRPKISLLRSVNLNRVFSLEPEMLIKLASLITTYASETLECYRKLGSSDPDGLSSLELLEASLPSVFYVTENCQEDEVDPAYVFDFLSDYVSTMKNPSEKQLSYLGQILQVIKSQMSYDQTYRASLDVLDKIGKEEEDQMAEHRKELFTIFRGICRVAPDATQMFIKNMLISSLSSPGESDVEEAEIALTMFYRYGETVGEEGIKSGFGLLGELIRMLLMARFSCHKHRLVALVYLETVTKYMKFVQENTQYIPHLLGAYLDERGVHHSNLYVSRRASYLFMRAVKLLKAKLVPYLDTILQNLQDTVSTFTSLGWVDKEVKLSGTEDGSQIFEAIGLLIGMEDVPGEKQSNYLAALLNPLCQQIELVLSNAKLQQIDESSTKVLTLQQIIMALNALSKGFNERLVMSSRPAIGVMFKQTLDLVLKVLAIFSNVKPLRSKITSFLHRMIDILGPSIFPCLAVALKQLLVDNEAKDMVDFLLLINQTISKFKTSVGSILEDVYPDIASRAFLILSQDAFQAGPGGTTEELRELQELQKLLYSFLHVMASNDLSYVFLALNCRQHLDAVMQLLLFTSSRHKDMQLRKACVQIFVRLIKDWCGNSSSEDKLPGFRNFVIEKFATDCCLYSVLDKSFDFRDANTLLLFGEIMTAQKVMYDKFRDEFVMNFVSKNLSAVHCSQDLAEQYYQKLQGNDLKALRSFYQSLIENLRQKQNGSLISHIGQNQFLLFTVGFLSNSDSNRLV</sequence>
<dbReference type="InterPro" id="IPR016024">
    <property type="entry name" value="ARM-type_fold"/>
</dbReference>
<comment type="function">
    <text evidence="13">tRNA nucleus export receptor which facilitates tRNA translocation across the nuclear pore complex.</text>
</comment>
<comment type="subcellular location">
    <subcellularLocation>
        <location evidence="1 13">Cytoplasm</location>
    </subcellularLocation>
    <subcellularLocation>
        <location evidence="13">Nucleus</location>
    </subcellularLocation>
    <text evidence="13">Shuttles between the nucleus and the cytoplasm.</text>
</comment>
<keyword evidence="8 13" id="KW-0694">RNA-binding</keyword>
<keyword evidence="17" id="KW-1185">Reference proteome</keyword>
<organism evidence="16 17">
    <name type="scientific">Rhynchospora pubera</name>
    <dbReference type="NCBI Taxonomy" id="906938"/>
    <lineage>
        <taxon>Eukaryota</taxon>
        <taxon>Viridiplantae</taxon>
        <taxon>Streptophyta</taxon>
        <taxon>Embryophyta</taxon>
        <taxon>Tracheophyta</taxon>
        <taxon>Spermatophyta</taxon>
        <taxon>Magnoliopsida</taxon>
        <taxon>Liliopsida</taxon>
        <taxon>Poales</taxon>
        <taxon>Cyperaceae</taxon>
        <taxon>Cyperoideae</taxon>
        <taxon>Rhynchosporeae</taxon>
        <taxon>Rhynchospora</taxon>
    </lineage>
</organism>
<keyword evidence="4 13" id="KW-0813">Transport</keyword>
<accession>A0AAV8D932</accession>
<dbReference type="GO" id="GO:0005737">
    <property type="term" value="C:cytoplasm"/>
    <property type="evidence" value="ECO:0007669"/>
    <property type="project" value="UniProtKB-SubCell"/>
</dbReference>
<proteinExistence type="inferred from homology"/>
<dbReference type="Pfam" id="PF08389">
    <property type="entry name" value="Xpo1"/>
    <property type="match status" value="1"/>
</dbReference>
<evidence type="ECO:0000256" key="2">
    <source>
        <dbReference type="ARBA" id="ARBA00009466"/>
    </source>
</evidence>
<evidence type="ECO:0000259" key="15">
    <source>
        <dbReference type="Pfam" id="PF19282"/>
    </source>
</evidence>
<evidence type="ECO:0000256" key="7">
    <source>
        <dbReference type="ARBA" id="ARBA00022694"/>
    </source>
</evidence>
<evidence type="ECO:0000313" key="17">
    <source>
        <dbReference type="Proteomes" id="UP001140206"/>
    </source>
</evidence>
<keyword evidence="7" id="KW-0819">tRNA processing</keyword>
<dbReference type="InterPro" id="IPR013598">
    <property type="entry name" value="Exportin-1/Importin-b-like"/>
</dbReference>
<keyword evidence="6 13" id="KW-0820">tRNA-binding</keyword>
<dbReference type="InterPro" id="IPR040017">
    <property type="entry name" value="XPOT"/>
</dbReference>
<dbReference type="Proteomes" id="UP001140206">
    <property type="component" value="Chromosome 4"/>
</dbReference>
<protein>
    <recommendedName>
        <fullName evidence="3 13">Exportin-T</fullName>
    </recommendedName>
    <alternativeName>
        <fullName evidence="11 13">Exportin(tRNA)</fullName>
    </alternativeName>
    <alternativeName>
        <fullName evidence="12 13">tRNA exportin</fullName>
    </alternativeName>
</protein>
<evidence type="ECO:0000256" key="1">
    <source>
        <dbReference type="ARBA" id="ARBA00004496"/>
    </source>
</evidence>
<dbReference type="SUPFAM" id="SSF48371">
    <property type="entry name" value="ARM repeat"/>
    <property type="match status" value="1"/>
</dbReference>
<evidence type="ECO:0000259" key="14">
    <source>
        <dbReference type="Pfam" id="PF08389"/>
    </source>
</evidence>
<comment type="caution">
    <text evidence="16">The sequence shown here is derived from an EMBL/GenBank/DDBJ whole genome shotgun (WGS) entry which is preliminary data.</text>
</comment>
<dbReference type="Gene3D" id="1.25.10.10">
    <property type="entry name" value="Leucine-rich Repeat Variant"/>
    <property type="match status" value="1"/>
</dbReference>
<dbReference type="PANTHER" id="PTHR15952:SF11">
    <property type="entry name" value="EXPORTIN-T"/>
    <property type="match status" value="1"/>
</dbReference>
<gene>
    <name evidence="16" type="ORF">LUZ62_073361</name>
</gene>
<dbReference type="InterPro" id="IPR011989">
    <property type="entry name" value="ARM-like"/>
</dbReference>
<evidence type="ECO:0000256" key="8">
    <source>
        <dbReference type="ARBA" id="ARBA00022884"/>
    </source>
</evidence>
<evidence type="ECO:0000256" key="10">
    <source>
        <dbReference type="ARBA" id="ARBA00023242"/>
    </source>
</evidence>
<evidence type="ECO:0000256" key="6">
    <source>
        <dbReference type="ARBA" id="ARBA00022555"/>
    </source>
</evidence>
<feature type="domain" description="Exportin-1/Importin-beta-like" evidence="14">
    <location>
        <begin position="101"/>
        <end position="258"/>
    </location>
</feature>
<evidence type="ECO:0000313" key="16">
    <source>
        <dbReference type="EMBL" id="KAJ4762986.1"/>
    </source>
</evidence>
<keyword evidence="9" id="KW-0675">Receptor</keyword>
<dbReference type="FunFam" id="1.25.10.10:FF:000295">
    <property type="entry name" value="Exportin-T"/>
    <property type="match status" value="1"/>
</dbReference>
<dbReference type="PANTHER" id="PTHR15952">
    <property type="entry name" value="EXPORTIN-T/LOS1"/>
    <property type="match status" value="1"/>
</dbReference>
<dbReference type="GO" id="GO:0071528">
    <property type="term" value="P:tRNA re-export from nucleus"/>
    <property type="evidence" value="ECO:0007669"/>
    <property type="project" value="UniProtKB-UniRule"/>
</dbReference>
<comment type="similarity">
    <text evidence="2 13">Belongs to the exportin family.</text>
</comment>
<dbReference type="GO" id="GO:0031267">
    <property type="term" value="F:small GTPase binding"/>
    <property type="evidence" value="ECO:0007669"/>
    <property type="project" value="InterPro"/>
</dbReference>
<keyword evidence="10 13" id="KW-0539">Nucleus</keyword>
<dbReference type="InterPro" id="IPR045546">
    <property type="entry name" value="Exportin-T_C"/>
</dbReference>
<dbReference type="Pfam" id="PF19282">
    <property type="entry name" value="Exportin-T"/>
    <property type="match status" value="1"/>
</dbReference>
<evidence type="ECO:0000256" key="11">
    <source>
        <dbReference type="ARBA" id="ARBA00029784"/>
    </source>
</evidence>
<evidence type="ECO:0000256" key="4">
    <source>
        <dbReference type="ARBA" id="ARBA00022448"/>
    </source>
</evidence>
<keyword evidence="5 13" id="KW-0963">Cytoplasm</keyword>
<dbReference type="AlphaFoldDB" id="A0AAV8D932"/>